<comment type="caution">
    <text evidence="6">The sequence shown here is derived from an EMBL/GenBank/DDBJ whole genome shotgun (WGS) entry which is preliminary data.</text>
</comment>
<dbReference type="PROSITE" id="PS51050">
    <property type="entry name" value="ZF_CW"/>
    <property type="match status" value="1"/>
</dbReference>
<evidence type="ECO:0000256" key="4">
    <source>
        <dbReference type="SAM" id="MobiDB-lite"/>
    </source>
</evidence>
<dbReference type="GO" id="GO:0008270">
    <property type="term" value="F:zinc ion binding"/>
    <property type="evidence" value="ECO:0007669"/>
    <property type="project" value="UniProtKB-KW"/>
</dbReference>
<dbReference type="InterPro" id="IPR011124">
    <property type="entry name" value="Znf_CW"/>
</dbReference>
<protein>
    <recommendedName>
        <fullName evidence="5">CW-type domain-containing protein</fullName>
    </recommendedName>
</protein>
<feature type="compositionally biased region" description="Low complexity" evidence="4">
    <location>
        <begin position="63"/>
        <end position="88"/>
    </location>
</feature>
<organism evidence="6 7">
    <name type="scientific">Perkinsus olseni</name>
    <name type="common">Perkinsus atlanticus</name>
    <dbReference type="NCBI Taxonomy" id="32597"/>
    <lineage>
        <taxon>Eukaryota</taxon>
        <taxon>Sar</taxon>
        <taxon>Alveolata</taxon>
        <taxon>Perkinsozoa</taxon>
        <taxon>Perkinsea</taxon>
        <taxon>Perkinsida</taxon>
        <taxon>Perkinsidae</taxon>
        <taxon>Perkinsus</taxon>
    </lineage>
</organism>
<feature type="compositionally biased region" description="Basic and acidic residues" evidence="4">
    <location>
        <begin position="252"/>
        <end position="266"/>
    </location>
</feature>
<gene>
    <name evidence="6" type="ORF">FOZ60_013804</name>
</gene>
<evidence type="ECO:0000256" key="1">
    <source>
        <dbReference type="ARBA" id="ARBA00022723"/>
    </source>
</evidence>
<evidence type="ECO:0000313" key="6">
    <source>
        <dbReference type="EMBL" id="KAF4692268.1"/>
    </source>
</evidence>
<accession>A0A7J6P831</accession>
<feature type="compositionally biased region" description="Low complexity" evidence="4">
    <location>
        <begin position="142"/>
        <end position="151"/>
    </location>
</feature>
<dbReference type="AlphaFoldDB" id="A0A7J6P831"/>
<dbReference type="Pfam" id="PF07496">
    <property type="entry name" value="zf-CW"/>
    <property type="match status" value="1"/>
</dbReference>
<feature type="region of interest" description="Disordered" evidence="4">
    <location>
        <begin position="204"/>
        <end position="280"/>
    </location>
</feature>
<sequence>MSTATNEQQHAGPSTKGDDGGGGAMKENEDTPDKLIPPTHPYSLRPQILKKKQPDNVKEDGPSSSSRGRTGSAASSIDSAAATIGSGAEATLTGDTGGGRRRARSRSRISSNGGDLAASAGDAEVRGKSADKTPKRRRAGSGRRSAGGVPAVLGVGPAVADVYWVQCSSPSCEKWRIVTKEIFDKFNGNPELPVLCAQLGSACSEPDDAEKYKAPDEQLERERAAKDLPPISSQPSPIPAVPDAAAHSQAKQQEEQGGEAKAERLPQRLQWIQNPLSTPS</sequence>
<feature type="compositionally biased region" description="Polar residues" evidence="4">
    <location>
        <begin position="1"/>
        <end position="12"/>
    </location>
</feature>
<feature type="compositionally biased region" description="Basic and acidic residues" evidence="4">
    <location>
        <begin position="209"/>
        <end position="226"/>
    </location>
</feature>
<evidence type="ECO:0000259" key="5">
    <source>
        <dbReference type="PROSITE" id="PS51050"/>
    </source>
</evidence>
<feature type="region of interest" description="Disordered" evidence="4">
    <location>
        <begin position="1"/>
        <end position="151"/>
    </location>
</feature>
<dbReference type="EMBL" id="JABANP010000063">
    <property type="protein sequence ID" value="KAF4692268.1"/>
    <property type="molecule type" value="Genomic_DNA"/>
</dbReference>
<keyword evidence="1" id="KW-0479">Metal-binding</keyword>
<keyword evidence="2" id="KW-0863">Zinc-finger</keyword>
<reference evidence="6 7" key="1">
    <citation type="submission" date="2020-04" db="EMBL/GenBank/DDBJ databases">
        <title>Perkinsus olseni comparative genomics.</title>
        <authorList>
            <person name="Bogema D.R."/>
        </authorList>
    </citation>
    <scope>NUCLEOTIDE SEQUENCE [LARGE SCALE GENOMIC DNA]</scope>
    <source>
        <strain evidence="6">00978-12</strain>
    </source>
</reference>
<evidence type="ECO:0000256" key="2">
    <source>
        <dbReference type="ARBA" id="ARBA00022771"/>
    </source>
</evidence>
<dbReference type="Proteomes" id="UP000541610">
    <property type="component" value="Unassembled WGS sequence"/>
</dbReference>
<keyword evidence="3" id="KW-0862">Zinc</keyword>
<name>A0A7J6P831_PEROL</name>
<dbReference type="Gene3D" id="3.30.40.100">
    <property type="match status" value="1"/>
</dbReference>
<evidence type="ECO:0000256" key="3">
    <source>
        <dbReference type="ARBA" id="ARBA00022833"/>
    </source>
</evidence>
<dbReference type="OrthoDB" id="482364at2759"/>
<proteinExistence type="predicted"/>
<feature type="compositionally biased region" description="Basic and acidic residues" evidence="4">
    <location>
        <begin position="123"/>
        <end position="133"/>
    </location>
</feature>
<evidence type="ECO:0000313" key="7">
    <source>
        <dbReference type="Proteomes" id="UP000541610"/>
    </source>
</evidence>
<feature type="domain" description="CW-type" evidence="5">
    <location>
        <begin position="158"/>
        <end position="211"/>
    </location>
</feature>
<feature type="compositionally biased region" description="Polar residues" evidence="4">
    <location>
        <begin position="270"/>
        <end position="280"/>
    </location>
</feature>
<feature type="compositionally biased region" description="Basic and acidic residues" evidence="4">
    <location>
        <begin position="52"/>
        <end position="61"/>
    </location>
</feature>